<proteinExistence type="predicted"/>
<dbReference type="Proteomes" id="UP000887565">
    <property type="component" value="Unplaced"/>
</dbReference>
<accession>A0A915KWB7</accession>
<feature type="region of interest" description="Disordered" evidence="1">
    <location>
        <begin position="226"/>
        <end position="254"/>
    </location>
</feature>
<organism evidence="2 3">
    <name type="scientific">Romanomermis culicivorax</name>
    <name type="common">Nematode worm</name>
    <dbReference type="NCBI Taxonomy" id="13658"/>
    <lineage>
        <taxon>Eukaryota</taxon>
        <taxon>Metazoa</taxon>
        <taxon>Ecdysozoa</taxon>
        <taxon>Nematoda</taxon>
        <taxon>Enoplea</taxon>
        <taxon>Dorylaimia</taxon>
        <taxon>Mermithida</taxon>
        <taxon>Mermithoidea</taxon>
        <taxon>Mermithidae</taxon>
        <taxon>Romanomermis</taxon>
    </lineage>
</organism>
<evidence type="ECO:0000313" key="3">
    <source>
        <dbReference type="WBParaSite" id="nRc.2.0.1.t43232-RA"/>
    </source>
</evidence>
<keyword evidence="2" id="KW-1185">Reference proteome</keyword>
<dbReference type="WBParaSite" id="nRc.2.0.1.t43232-RA">
    <property type="protein sequence ID" value="nRc.2.0.1.t43232-RA"/>
    <property type="gene ID" value="nRc.2.0.1.g43232"/>
</dbReference>
<dbReference type="AlphaFoldDB" id="A0A915KWB7"/>
<name>A0A915KWB7_ROMCU</name>
<evidence type="ECO:0000313" key="2">
    <source>
        <dbReference type="Proteomes" id="UP000887565"/>
    </source>
</evidence>
<protein>
    <submittedName>
        <fullName evidence="3">Uncharacterized protein</fullName>
    </submittedName>
</protein>
<sequence>MAFWKLRCLQQQNNNERPSHNYQVGNNCENTQTMKISPNFRNCANSNYGDKENGQLEADNGETTICELYARPLKHTSKNVAFNGIDPAKKLYTPRLANKTPSIGPIIVKTLSYEKRQISPTVDNMVDAPSLALLQKDQQESYLSSKMSSIDKEADIRQPKIASSKMVRRGETPSKTKQFHVLVQQRKTALASLDREGRSPRAKLTPHNKDRSLFTTTISIPFRKSSNAAEGNLSPPAIATKFDESLSPTSGTNKSTAKEMYPCFLIKNLAPEATPYVPVQVFAMMLVKND</sequence>
<evidence type="ECO:0000256" key="1">
    <source>
        <dbReference type="SAM" id="MobiDB-lite"/>
    </source>
</evidence>
<reference evidence="3" key="1">
    <citation type="submission" date="2022-11" db="UniProtKB">
        <authorList>
            <consortium name="WormBaseParasite"/>
        </authorList>
    </citation>
    <scope>IDENTIFICATION</scope>
</reference>